<accession>A0ABN2YQ91</accession>
<dbReference type="InterPro" id="IPR036390">
    <property type="entry name" value="WH_DNA-bd_sf"/>
</dbReference>
<evidence type="ECO:0000256" key="3">
    <source>
        <dbReference type="ARBA" id="ARBA00023163"/>
    </source>
</evidence>
<dbReference type="InterPro" id="IPR005471">
    <property type="entry name" value="Tscrpt_reg_IclR_N"/>
</dbReference>
<dbReference type="Pfam" id="PF09339">
    <property type="entry name" value="HTH_IclR"/>
    <property type="match status" value="1"/>
</dbReference>
<dbReference type="InterPro" id="IPR036388">
    <property type="entry name" value="WH-like_DNA-bd_sf"/>
</dbReference>
<evidence type="ECO:0000313" key="6">
    <source>
        <dbReference type="EMBL" id="GAA2130551.1"/>
    </source>
</evidence>
<dbReference type="PANTHER" id="PTHR30136">
    <property type="entry name" value="HELIX-TURN-HELIX TRANSCRIPTIONAL REGULATOR, ICLR FAMILY"/>
    <property type="match status" value="1"/>
</dbReference>
<evidence type="ECO:0000313" key="7">
    <source>
        <dbReference type="Proteomes" id="UP001501020"/>
    </source>
</evidence>
<dbReference type="InterPro" id="IPR014757">
    <property type="entry name" value="Tscrpt_reg_IclR_C"/>
</dbReference>
<protein>
    <submittedName>
        <fullName evidence="6">IclR family transcriptional regulator</fullName>
    </submittedName>
</protein>
<gene>
    <name evidence="6" type="ORF">GCM10009727_22570</name>
</gene>
<evidence type="ECO:0000259" key="4">
    <source>
        <dbReference type="PROSITE" id="PS51077"/>
    </source>
</evidence>
<evidence type="ECO:0000256" key="2">
    <source>
        <dbReference type="ARBA" id="ARBA00023125"/>
    </source>
</evidence>
<reference evidence="6 7" key="1">
    <citation type="journal article" date="2019" name="Int. J. Syst. Evol. Microbiol.">
        <title>The Global Catalogue of Microorganisms (GCM) 10K type strain sequencing project: providing services to taxonomists for standard genome sequencing and annotation.</title>
        <authorList>
            <consortium name="The Broad Institute Genomics Platform"/>
            <consortium name="The Broad Institute Genome Sequencing Center for Infectious Disease"/>
            <person name="Wu L."/>
            <person name="Ma J."/>
        </authorList>
    </citation>
    <scope>NUCLEOTIDE SEQUENCE [LARGE SCALE GENOMIC DNA]</scope>
    <source>
        <strain evidence="6 7">JCM 13850</strain>
    </source>
</reference>
<dbReference type="SMART" id="SM00346">
    <property type="entry name" value="HTH_ICLR"/>
    <property type="match status" value="1"/>
</dbReference>
<dbReference type="PROSITE" id="PS51078">
    <property type="entry name" value="ICLR_ED"/>
    <property type="match status" value="1"/>
</dbReference>
<dbReference type="RefSeq" id="WP_344264571.1">
    <property type="nucleotide sequence ID" value="NZ_BAAAMR010000015.1"/>
</dbReference>
<keyword evidence="3" id="KW-0804">Transcription</keyword>
<dbReference type="PROSITE" id="PS51077">
    <property type="entry name" value="HTH_ICLR"/>
    <property type="match status" value="1"/>
</dbReference>
<dbReference type="SUPFAM" id="SSF46785">
    <property type="entry name" value="Winged helix' DNA-binding domain"/>
    <property type="match status" value="1"/>
</dbReference>
<dbReference type="Gene3D" id="3.30.450.40">
    <property type="match status" value="1"/>
</dbReference>
<dbReference type="EMBL" id="BAAAMR010000015">
    <property type="protein sequence ID" value="GAA2130551.1"/>
    <property type="molecule type" value="Genomic_DNA"/>
</dbReference>
<evidence type="ECO:0000256" key="1">
    <source>
        <dbReference type="ARBA" id="ARBA00023015"/>
    </source>
</evidence>
<dbReference type="Proteomes" id="UP001501020">
    <property type="component" value="Unassembled WGS sequence"/>
</dbReference>
<organism evidence="6 7">
    <name type="scientific">Actinomadura napierensis</name>
    <dbReference type="NCBI Taxonomy" id="267854"/>
    <lineage>
        <taxon>Bacteria</taxon>
        <taxon>Bacillati</taxon>
        <taxon>Actinomycetota</taxon>
        <taxon>Actinomycetes</taxon>
        <taxon>Streptosporangiales</taxon>
        <taxon>Thermomonosporaceae</taxon>
        <taxon>Actinomadura</taxon>
    </lineage>
</organism>
<comment type="caution">
    <text evidence="6">The sequence shown here is derived from an EMBL/GenBank/DDBJ whole genome shotgun (WGS) entry which is preliminary data.</text>
</comment>
<keyword evidence="7" id="KW-1185">Reference proteome</keyword>
<dbReference type="Gene3D" id="1.10.10.10">
    <property type="entry name" value="Winged helix-like DNA-binding domain superfamily/Winged helix DNA-binding domain"/>
    <property type="match status" value="1"/>
</dbReference>
<dbReference type="SUPFAM" id="SSF55781">
    <property type="entry name" value="GAF domain-like"/>
    <property type="match status" value="1"/>
</dbReference>
<dbReference type="InterPro" id="IPR029016">
    <property type="entry name" value="GAF-like_dom_sf"/>
</dbReference>
<dbReference type="Pfam" id="PF01614">
    <property type="entry name" value="IclR_C"/>
    <property type="match status" value="1"/>
</dbReference>
<keyword evidence="2" id="KW-0238">DNA-binding</keyword>
<dbReference type="InterPro" id="IPR050707">
    <property type="entry name" value="HTH_MetabolicPath_Reg"/>
</dbReference>
<feature type="domain" description="IclR-ED" evidence="5">
    <location>
        <begin position="82"/>
        <end position="264"/>
    </location>
</feature>
<sequence>MSVSAPREAGGGQGYRVRNSTADRALDILLLFDDERLTLSASEVTKHFGVARSTAYRYLESLTSNGFLEENQTGSGFRLGPRVLELARLARKGIGLSELAKPIMRELVERTGAPALLTRRTGSAVVCLERQEAGQALRLSYERGQVLPINAGAAALALLAWVPDDELDDLLAGPLTRFTDATHADPDKLRKHLADIRHHGYAVSRGELDPDVLGVAAPVRDADGRVTCAISIATLSHRVPDATIDQYVTPVLEAAGQLADQARLRNIA</sequence>
<proteinExistence type="predicted"/>
<feature type="domain" description="HTH iclR-type" evidence="4">
    <location>
        <begin position="19"/>
        <end position="81"/>
    </location>
</feature>
<keyword evidence="1" id="KW-0805">Transcription regulation</keyword>
<evidence type="ECO:0000259" key="5">
    <source>
        <dbReference type="PROSITE" id="PS51078"/>
    </source>
</evidence>
<name>A0ABN2YQ91_9ACTN</name>
<dbReference type="PANTHER" id="PTHR30136:SF24">
    <property type="entry name" value="HTH-TYPE TRANSCRIPTIONAL REPRESSOR ALLR"/>
    <property type="match status" value="1"/>
</dbReference>